<keyword evidence="1" id="KW-0433">Leucine-rich repeat</keyword>
<name>A0A087UFW2_STEMI</name>
<dbReference type="InterPro" id="IPR032675">
    <property type="entry name" value="LRR_dom_sf"/>
</dbReference>
<dbReference type="InterPro" id="IPR003591">
    <property type="entry name" value="Leu-rich_rpt_typical-subtyp"/>
</dbReference>
<dbReference type="STRING" id="407821.A0A087UFW2"/>
<dbReference type="EMBL" id="KK119631">
    <property type="protein sequence ID" value="KFM76251.1"/>
    <property type="molecule type" value="Genomic_DNA"/>
</dbReference>
<evidence type="ECO:0000256" key="3">
    <source>
        <dbReference type="ARBA" id="ARBA00022737"/>
    </source>
</evidence>
<dbReference type="SMART" id="SM00369">
    <property type="entry name" value="LRR_TYP"/>
    <property type="match status" value="4"/>
</dbReference>
<evidence type="ECO:0000256" key="1">
    <source>
        <dbReference type="ARBA" id="ARBA00022614"/>
    </source>
</evidence>
<reference evidence="5 6" key="1">
    <citation type="submission" date="2013-11" db="EMBL/GenBank/DDBJ databases">
        <title>Genome sequencing of Stegodyphus mimosarum.</title>
        <authorList>
            <person name="Bechsgaard J."/>
        </authorList>
    </citation>
    <scope>NUCLEOTIDE SEQUENCE [LARGE SCALE GENOMIC DNA]</scope>
</reference>
<dbReference type="Proteomes" id="UP000054359">
    <property type="component" value="Unassembled WGS sequence"/>
</dbReference>
<accession>A0A087UFW2</accession>
<dbReference type="PANTHER" id="PTHR24373">
    <property type="entry name" value="SLIT RELATED LEUCINE-RICH REPEAT NEURONAL PROTEIN"/>
    <property type="match status" value="1"/>
</dbReference>
<dbReference type="Gene3D" id="3.80.10.10">
    <property type="entry name" value="Ribonuclease Inhibitor"/>
    <property type="match status" value="1"/>
</dbReference>
<sequence>MHFCRIIKVNDLEQTMRVFFTAIWLLFALNRVSAGSICPDRKYIYPCTCANVGQGKKIWTIVVCARLADTDSLNHIIDSLKSINMDKFLLYDSFWDAHGREDEEKQKLPNNWVTNLRAKEMEIVDTKLSSCFACQSTFSCRNSVTNRFSVLNGTSASEICTLCDSGRGDKYPWTNCMSKLEHFHFTHGKLSTLKESFFPKPMPALRVLNLTYNQIRLIERRALSKLPKLQSLDLSHNFIQHISQMFETNLGTLKFIDLSWNFIKEIGPDFFQRVPKLVHLNLDNNYFEYLVMKDWKKVPDTIRRIYIRDNPIICNCSLRFINETFTSKVKFVGDCKNA</sequence>
<keyword evidence="2 4" id="KW-0732">Signal</keyword>
<feature type="chain" id="PRO_5001830535" evidence="4">
    <location>
        <begin position="35"/>
        <end position="338"/>
    </location>
</feature>
<feature type="signal peptide" evidence="4">
    <location>
        <begin position="1"/>
        <end position="34"/>
    </location>
</feature>
<evidence type="ECO:0000256" key="2">
    <source>
        <dbReference type="ARBA" id="ARBA00022729"/>
    </source>
</evidence>
<gene>
    <name evidence="5" type="ORF">X975_22770</name>
</gene>
<dbReference type="OMA" id="YPWTNCM"/>
<feature type="non-terminal residue" evidence="5">
    <location>
        <position position="338"/>
    </location>
</feature>
<dbReference type="InterPro" id="IPR001611">
    <property type="entry name" value="Leu-rich_rpt"/>
</dbReference>
<keyword evidence="6" id="KW-1185">Reference proteome</keyword>
<evidence type="ECO:0000256" key="4">
    <source>
        <dbReference type="SAM" id="SignalP"/>
    </source>
</evidence>
<organism evidence="5 6">
    <name type="scientific">Stegodyphus mimosarum</name>
    <name type="common">African social velvet spider</name>
    <dbReference type="NCBI Taxonomy" id="407821"/>
    <lineage>
        <taxon>Eukaryota</taxon>
        <taxon>Metazoa</taxon>
        <taxon>Ecdysozoa</taxon>
        <taxon>Arthropoda</taxon>
        <taxon>Chelicerata</taxon>
        <taxon>Arachnida</taxon>
        <taxon>Araneae</taxon>
        <taxon>Araneomorphae</taxon>
        <taxon>Entelegynae</taxon>
        <taxon>Eresoidea</taxon>
        <taxon>Eresidae</taxon>
        <taxon>Stegodyphus</taxon>
    </lineage>
</organism>
<dbReference type="OrthoDB" id="2013775at2759"/>
<dbReference type="PROSITE" id="PS51450">
    <property type="entry name" value="LRR"/>
    <property type="match status" value="1"/>
</dbReference>
<dbReference type="SUPFAM" id="SSF52058">
    <property type="entry name" value="L domain-like"/>
    <property type="match status" value="1"/>
</dbReference>
<dbReference type="PANTHER" id="PTHR24373:SF392">
    <property type="entry name" value="NEPHROCAN"/>
    <property type="match status" value="1"/>
</dbReference>
<evidence type="ECO:0000313" key="5">
    <source>
        <dbReference type="EMBL" id="KFM76251.1"/>
    </source>
</evidence>
<protein>
    <submittedName>
        <fullName evidence="5">Chondroadherin-like protein</fullName>
    </submittedName>
</protein>
<dbReference type="Pfam" id="PF13855">
    <property type="entry name" value="LRR_8"/>
    <property type="match status" value="1"/>
</dbReference>
<dbReference type="InterPro" id="IPR050328">
    <property type="entry name" value="Dev_Immune_Receptor"/>
</dbReference>
<evidence type="ECO:0000313" key="6">
    <source>
        <dbReference type="Proteomes" id="UP000054359"/>
    </source>
</evidence>
<proteinExistence type="predicted"/>
<keyword evidence="3" id="KW-0677">Repeat</keyword>
<dbReference type="AlphaFoldDB" id="A0A087UFW2"/>